<gene>
    <name evidence="2" type="ORF">DOS84_08215</name>
</gene>
<sequence length="447" mass="50266">MKKVIVAIMISICGIVNAQEVENDSIKPISLDSLQQAINEHQLKFDALNEQLSPLQEEVDRMSKLKISGYMQVQYEMYNYQDVPTATGMFQLKPGTSETNVPLTTNPVDVSNSFVIRRARVKFTYKPIEGVAFVLQPNFSFSAVTLKDAYVQLNDPWLNTFQLWVGQFNRPDYEVEFSSRDRIILERSRMTTILYPQERDLGAKFVVDFTTRYEIPLKIDFAAFNGNFGEGPIANQVSDVDSHKDIAVRATYSLKFPNAGLGIDFGGNGYFGKNTVFAAGTYSDINNNPFTAAVGDILDKHWFGAEVQMFYDVLGGFALKSQFNKGVISGTAGSAIVNNNPSFNFSGEREFFGYYVELEKNFGTKFQAAVRYDSWDPNSRLSGDSVTVAPDLRVHTWSFAFDYFFTNYTKIALGYSMPINETSSTVGGIYNDDVKNNTTTLRFQVNF</sequence>
<accession>A0A2W7UFI1</accession>
<organism evidence="2 3">
    <name type="scientific">Flavobacterium aquariorum</name>
    <dbReference type="NCBI Taxonomy" id="2217670"/>
    <lineage>
        <taxon>Bacteria</taxon>
        <taxon>Pseudomonadati</taxon>
        <taxon>Bacteroidota</taxon>
        <taxon>Flavobacteriia</taxon>
        <taxon>Flavobacteriales</taxon>
        <taxon>Flavobacteriaceae</taxon>
        <taxon>Flavobacterium</taxon>
    </lineage>
</organism>
<dbReference type="RefSeq" id="WP_111409634.1">
    <property type="nucleotide sequence ID" value="NZ_QKXH01000004.1"/>
</dbReference>
<evidence type="ECO:0000313" key="3">
    <source>
        <dbReference type="Proteomes" id="UP000249177"/>
    </source>
</evidence>
<dbReference type="AlphaFoldDB" id="A0A2W7UFI1"/>
<evidence type="ECO:0000313" key="2">
    <source>
        <dbReference type="EMBL" id="PZX93917.1"/>
    </source>
</evidence>
<feature type="coiled-coil region" evidence="1">
    <location>
        <begin position="31"/>
        <end position="58"/>
    </location>
</feature>
<proteinExistence type="predicted"/>
<name>A0A2W7UFI1_9FLAO</name>
<keyword evidence="1" id="KW-0175">Coiled coil</keyword>
<reference evidence="2 3" key="1">
    <citation type="submission" date="2018-06" db="EMBL/GenBank/DDBJ databases">
        <title>Flavobacterium sp IMCC34762, genome.</title>
        <authorList>
            <person name="Joung Y."/>
            <person name="Cho J."/>
            <person name="Song J."/>
        </authorList>
    </citation>
    <scope>NUCLEOTIDE SEQUENCE [LARGE SCALE GENOMIC DNA]</scope>
    <source>
        <strain evidence="2 3">IMCC34762</strain>
    </source>
</reference>
<dbReference type="InterPro" id="IPR023614">
    <property type="entry name" value="Porin_dom_sf"/>
</dbReference>
<dbReference type="Proteomes" id="UP000249177">
    <property type="component" value="Unassembled WGS sequence"/>
</dbReference>
<evidence type="ECO:0000256" key="1">
    <source>
        <dbReference type="SAM" id="Coils"/>
    </source>
</evidence>
<dbReference type="OrthoDB" id="925187at2"/>
<dbReference type="Gene3D" id="2.40.160.10">
    <property type="entry name" value="Porin"/>
    <property type="match status" value="1"/>
</dbReference>
<dbReference type="SUPFAM" id="SSF56935">
    <property type="entry name" value="Porins"/>
    <property type="match status" value="1"/>
</dbReference>
<comment type="caution">
    <text evidence="2">The sequence shown here is derived from an EMBL/GenBank/DDBJ whole genome shotgun (WGS) entry which is preliminary data.</text>
</comment>
<evidence type="ECO:0008006" key="4">
    <source>
        <dbReference type="Google" id="ProtNLM"/>
    </source>
</evidence>
<protein>
    <recommendedName>
        <fullName evidence="4">Porin</fullName>
    </recommendedName>
</protein>
<keyword evidence="3" id="KW-1185">Reference proteome</keyword>
<dbReference type="EMBL" id="QKXH01000004">
    <property type="protein sequence ID" value="PZX93917.1"/>
    <property type="molecule type" value="Genomic_DNA"/>
</dbReference>